<gene>
    <name evidence="2" type="ORF">GCM10023144_05020</name>
</gene>
<evidence type="ECO:0000256" key="1">
    <source>
        <dbReference type="SAM" id="Phobius"/>
    </source>
</evidence>
<organism evidence="2 3">
    <name type="scientific">Pigmentiphaga soli</name>
    <dbReference type="NCBI Taxonomy" id="1007095"/>
    <lineage>
        <taxon>Bacteria</taxon>
        <taxon>Pseudomonadati</taxon>
        <taxon>Pseudomonadota</taxon>
        <taxon>Betaproteobacteria</taxon>
        <taxon>Burkholderiales</taxon>
        <taxon>Alcaligenaceae</taxon>
        <taxon>Pigmentiphaga</taxon>
    </lineage>
</organism>
<keyword evidence="3" id="KW-1185">Reference proteome</keyword>
<name>A0ABP8GGL6_9BURK</name>
<accession>A0ABP8GGL6</accession>
<protein>
    <recommendedName>
        <fullName evidence="4">VanZ family protein</fullName>
    </recommendedName>
</protein>
<dbReference type="RefSeq" id="WP_345245996.1">
    <property type="nucleotide sequence ID" value="NZ_BAABFO010000002.1"/>
</dbReference>
<keyword evidence="1" id="KW-0812">Transmembrane</keyword>
<evidence type="ECO:0000313" key="2">
    <source>
        <dbReference type="EMBL" id="GAA4323877.1"/>
    </source>
</evidence>
<feature type="transmembrane region" description="Helical" evidence="1">
    <location>
        <begin position="28"/>
        <end position="46"/>
    </location>
</feature>
<comment type="caution">
    <text evidence="2">The sequence shown here is derived from an EMBL/GenBank/DDBJ whole genome shotgun (WGS) entry which is preliminary data.</text>
</comment>
<dbReference type="Proteomes" id="UP001501671">
    <property type="component" value="Unassembled WGS sequence"/>
</dbReference>
<evidence type="ECO:0008006" key="4">
    <source>
        <dbReference type="Google" id="ProtNLM"/>
    </source>
</evidence>
<sequence length="236" mass="25638">MAARLGRPTGTAGTAGARLPQVLRHGSVALVALTVAVAIVTGLLIPDVVPYGFFQEGGPVETLTVAFYVVAGIGMLVLPRQATHWPERIAVCIVLCAFAARELDLHKAMFGISILKSRFYNRDGTPTQIEEALAVLAPIAASLLWLALRRGRIWWRDLRAGRTWAVTVLLAMGAVVVAQCFDRAPDVLDDWFRIAVPEALRYVLQGMEESLEMLIPVLVGWAAWQAVPRGTDACAR</sequence>
<evidence type="ECO:0000313" key="3">
    <source>
        <dbReference type="Proteomes" id="UP001501671"/>
    </source>
</evidence>
<reference evidence="3" key="1">
    <citation type="journal article" date="2019" name="Int. J. Syst. Evol. Microbiol.">
        <title>The Global Catalogue of Microorganisms (GCM) 10K type strain sequencing project: providing services to taxonomists for standard genome sequencing and annotation.</title>
        <authorList>
            <consortium name="The Broad Institute Genomics Platform"/>
            <consortium name="The Broad Institute Genome Sequencing Center for Infectious Disease"/>
            <person name="Wu L."/>
            <person name="Ma J."/>
        </authorList>
    </citation>
    <scope>NUCLEOTIDE SEQUENCE [LARGE SCALE GENOMIC DNA]</scope>
    <source>
        <strain evidence="3">JCM 17666</strain>
    </source>
</reference>
<keyword evidence="1" id="KW-0472">Membrane</keyword>
<feature type="transmembrane region" description="Helical" evidence="1">
    <location>
        <begin position="58"/>
        <end position="78"/>
    </location>
</feature>
<proteinExistence type="predicted"/>
<dbReference type="EMBL" id="BAABFO010000002">
    <property type="protein sequence ID" value="GAA4323877.1"/>
    <property type="molecule type" value="Genomic_DNA"/>
</dbReference>
<keyword evidence="1" id="KW-1133">Transmembrane helix</keyword>